<evidence type="ECO:0000313" key="3">
    <source>
        <dbReference type="EMBL" id="KZT28726.1"/>
    </source>
</evidence>
<evidence type="ECO:0000256" key="2">
    <source>
        <dbReference type="SAM" id="Phobius"/>
    </source>
</evidence>
<gene>
    <name evidence="3" type="ORF">NEOLEDRAFT_1154261</name>
</gene>
<dbReference type="STRING" id="1314782.A0A165UUK9"/>
<feature type="compositionally biased region" description="Basic and acidic residues" evidence="1">
    <location>
        <begin position="64"/>
        <end position="78"/>
    </location>
</feature>
<name>A0A165UUK9_9AGAM</name>
<evidence type="ECO:0000256" key="1">
    <source>
        <dbReference type="SAM" id="MobiDB-lite"/>
    </source>
</evidence>
<keyword evidence="2" id="KW-0472">Membrane</keyword>
<dbReference type="InParanoid" id="A0A165UUK9"/>
<sequence>MDFDRKSAVSSFYGAPRRSVDALNSDFPSGQERTRRDSSSSFFNPNYGQHPSNAGYNRNSYFHPGREEPVKGPRDDEEALAGKEDNWDVYADFNNAGPRYSAAFGQTNPAGYREIRAATPIKHEEEFSAASTTGPVEMVTVPALGAEWGAGELKAMTKTGKRERKTESRKQLWKEWNRGERGLCGSWFTRRFLAFFMFGLCCAIALILAFTIPRVPSFAFNSDSPLLNATGSFAESVPTIFSRAPANFSFPALVDLQADTNSNFLPLAFRKLSGTIYDLDTNELVGTGHLGKMSVPAKTFHEIKLPMNFTYVATNDSDITWNNWYNACKNTATYANGTRPGLNFRLVLDMSITGLPNHPRTSTQITSASCPIELPLNSV</sequence>
<keyword evidence="4" id="KW-1185">Reference proteome</keyword>
<accession>A0A165UUK9</accession>
<feature type="compositionally biased region" description="Polar residues" evidence="1">
    <location>
        <begin position="39"/>
        <end position="60"/>
    </location>
</feature>
<keyword evidence="2" id="KW-0812">Transmembrane</keyword>
<dbReference type="AlphaFoldDB" id="A0A165UUK9"/>
<dbReference type="OrthoDB" id="5582002at2759"/>
<dbReference type="EMBL" id="KV425556">
    <property type="protein sequence ID" value="KZT28726.1"/>
    <property type="molecule type" value="Genomic_DNA"/>
</dbReference>
<proteinExistence type="predicted"/>
<organism evidence="3 4">
    <name type="scientific">Neolentinus lepideus HHB14362 ss-1</name>
    <dbReference type="NCBI Taxonomy" id="1314782"/>
    <lineage>
        <taxon>Eukaryota</taxon>
        <taxon>Fungi</taxon>
        <taxon>Dikarya</taxon>
        <taxon>Basidiomycota</taxon>
        <taxon>Agaricomycotina</taxon>
        <taxon>Agaricomycetes</taxon>
        <taxon>Gloeophyllales</taxon>
        <taxon>Gloeophyllaceae</taxon>
        <taxon>Neolentinus</taxon>
    </lineage>
</organism>
<protein>
    <submittedName>
        <fullName evidence="3">Uncharacterized protein</fullName>
    </submittedName>
</protein>
<feature type="region of interest" description="Disordered" evidence="1">
    <location>
        <begin position="1"/>
        <end position="78"/>
    </location>
</feature>
<dbReference type="Proteomes" id="UP000076761">
    <property type="component" value="Unassembled WGS sequence"/>
</dbReference>
<feature type="transmembrane region" description="Helical" evidence="2">
    <location>
        <begin position="192"/>
        <end position="212"/>
    </location>
</feature>
<keyword evidence="2" id="KW-1133">Transmembrane helix</keyword>
<evidence type="ECO:0000313" key="4">
    <source>
        <dbReference type="Proteomes" id="UP000076761"/>
    </source>
</evidence>
<reference evidence="3 4" key="1">
    <citation type="journal article" date="2016" name="Mol. Biol. Evol.">
        <title>Comparative Genomics of Early-Diverging Mushroom-Forming Fungi Provides Insights into the Origins of Lignocellulose Decay Capabilities.</title>
        <authorList>
            <person name="Nagy L.G."/>
            <person name="Riley R."/>
            <person name="Tritt A."/>
            <person name="Adam C."/>
            <person name="Daum C."/>
            <person name="Floudas D."/>
            <person name="Sun H."/>
            <person name="Yadav J.S."/>
            <person name="Pangilinan J."/>
            <person name="Larsson K.H."/>
            <person name="Matsuura K."/>
            <person name="Barry K."/>
            <person name="Labutti K."/>
            <person name="Kuo R."/>
            <person name="Ohm R.A."/>
            <person name="Bhattacharya S.S."/>
            <person name="Shirouzu T."/>
            <person name="Yoshinaga Y."/>
            <person name="Martin F.M."/>
            <person name="Grigoriev I.V."/>
            <person name="Hibbett D.S."/>
        </authorList>
    </citation>
    <scope>NUCLEOTIDE SEQUENCE [LARGE SCALE GENOMIC DNA]</scope>
    <source>
        <strain evidence="3 4">HHB14362 ss-1</strain>
    </source>
</reference>